<evidence type="ECO:0000256" key="1">
    <source>
        <dbReference type="SAM" id="Phobius"/>
    </source>
</evidence>
<evidence type="ECO:0000313" key="3">
    <source>
        <dbReference type="Proteomes" id="UP000179037"/>
    </source>
</evidence>
<comment type="caution">
    <text evidence="2">The sequence shown here is derived from an EMBL/GenBank/DDBJ whole genome shotgun (WGS) entry which is preliminary data.</text>
</comment>
<organism evidence="2 3">
    <name type="scientific">Candidatus Muproteobacteria bacterium RIFCSPLOWO2_01_FULL_60_18</name>
    <dbReference type="NCBI Taxonomy" id="1817768"/>
    <lineage>
        <taxon>Bacteria</taxon>
        <taxon>Pseudomonadati</taxon>
        <taxon>Pseudomonadota</taxon>
        <taxon>Candidatus Muproteobacteria</taxon>
    </lineage>
</organism>
<dbReference type="Proteomes" id="UP000179037">
    <property type="component" value="Unassembled WGS sequence"/>
</dbReference>
<keyword evidence="1" id="KW-0812">Transmembrane</keyword>
<dbReference type="STRING" id="1817768.A3A87_10150"/>
<gene>
    <name evidence="2" type="ORF">A3A87_10150</name>
</gene>
<protein>
    <submittedName>
        <fullName evidence="2">Uncharacterized protein</fullName>
    </submittedName>
</protein>
<proteinExistence type="predicted"/>
<feature type="transmembrane region" description="Helical" evidence="1">
    <location>
        <begin position="30"/>
        <end position="50"/>
    </location>
</feature>
<name>A0A1F6TXG3_9PROT</name>
<evidence type="ECO:0000313" key="2">
    <source>
        <dbReference type="EMBL" id="OGI49759.1"/>
    </source>
</evidence>
<dbReference type="EMBL" id="MFTC01000089">
    <property type="protein sequence ID" value="OGI49759.1"/>
    <property type="molecule type" value="Genomic_DNA"/>
</dbReference>
<sequence length="82" mass="8942">MDQERGQEKALIVKRETIFMKNESGNAGSITRLFGVILVFLGALDSMLAWRGGFALSAFYIALIVSGIFLYAIGAVRRGSRA</sequence>
<keyword evidence="1" id="KW-0472">Membrane</keyword>
<keyword evidence="1" id="KW-1133">Transmembrane helix</keyword>
<dbReference type="AlphaFoldDB" id="A0A1F6TXG3"/>
<accession>A0A1F6TXG3</accession>
<reference evidence="2 3" key="1">
    <citation type="journal article" date="2016" name="Nat. Commun.">
        <title>Thousands of microbial genomes shed light on interconnected biogeochemical processes in an aquifer system.</title>
        <authorList>
            <person name="Anantharaman K."/>
            <person name="Brown C.T."/>
            <person name="Hug L.A."/>
            <person name="Sharon I."/>
            <person name="Castelle C.J."/>
            <person name="Probst A.J."/>
            <person name="Thomas B.C."/>
            <person name="Singh A."/>
            <person name="Wilkins M.J."/>
            <person name="Karaoz U."/>
            <person name="Brodie E.L."/>
            <person name="Williams K.H."/>
            <person name="Hubbard S.S."/>
            <person name="Banfield J.F."/>
        </authorList>
    </citation>
    <scope>NUCLEOTIDE SEQUENCE [LARGE SCALE GENOMIC DNA]</scope>
</reference>
<feature type="transmembrane region" description="Helical" evidence="1">
    <location>
        <begin position="56"/>
        <end position="76"/>
    </location>
</feature>